<dbReference type="InterPro" id="IPR009057">
    <property type="entry name" value="Homeodomain-like_sf"/>
</dbReference>
<dbReference type="Pfam" id="PF13936">
    <property type="entry name" value="HTH_38"/>
    <property type="match status" value="1"/>
</dbReference>
<keyword evidence="4" id="KW-1185">Reference proteome</keyword>
<feature type="compositionally biased region" description="Basic and acidic residues" evidence="1">
    <location>
        <begin position="44"/>
        <end position="54"/>
    </location>
</feature>
<protein>
    <submittedName>
        <fullName evidence="3">Helix-turn-helix domain-containing protein</fullName>
    </submittedName>
</protein>
<evidence type="ECO:0000313" key="4">
    <source>
        <dbReference type="Proteomes" id="UP001595957"/>
    </source>
</evidence>
<dbReference type="Proteomes" id="UP001595957">
    <property type="component" value="Unassembled WGS sequence"/>
</dbReference>
<gene>
    <name evidence="3" type="ORF">ACFO3E_17125</name>
</gene>
<accession>A0ABV9F4E7</accession>
<evidence type="ECO:0000256" key="1">
    <source>
        <dbReference type="SAM" id="MobiDB-lite"/>
    </source>
</evidence>
<dbReference type="InterPro" id="IPR025246">
    <property type="entry name" value="IS30-like_HTH"/>
</dbReference>
<evidence type="ECO:0000313" key="3">
    <source>
        <dbReference type="EMBL" id="MFC4595885.1"/>
    </source>
</evidence>
<dbReference type="Gene3D" id="1.10.10.60">
    <property type="entry name" value="Homeodomain-like"/>
    <property type="match status" value="1"/>
</dbReference>
<dbReference type="EMBL" id="JBHSFZ010000059">
    <property type="protein sequence ID" value="MFC4595885.1"/>
    <property type="molecule type" value="Genomic_DNA"/>
</dbReference>
<sequence>MNGYQHVGLDERRDIYRLVATGRSVREVAATLRRHPSTIYRELKRNRNLDEHHSSPRTKPPWRDRPLFSPHRPACSSWTESFPPLFA</sequence>
<dbReference type="RefSeq" id="WP_380806652.1">
    <property type="nucleotide sequence ID" value="NZ_JBHSFZ010000059.1"/>
</dbReference>
<reference evidence="4" key="1">
    <citation type="journal article" date="2019" name="Int. J. Syst. Evol. Microbiol.">
        <title>The Global Catalogue of Microorganisms (GCM) 10K type strain sequencing project: providing services to taxonomists for standard genome sequencing and annotation.</title>
        <authorList>
            <consortium name="The Broad Institute Genomics Platform"/>
            <consortium name="The Broad Institute Genome Sequencing Center for Infectious Disease"/>
            <person name="Wu L."/>
            <person name="Ma J."/>
        </authorList>
    </citation>
    <scope>NUCLEOTIDE SEQUENCE [LARGE SCALE GENOMIC DNA]</scope>
    <source>
        <strain evidence="4">NBRC 103632</strain>
    </source>
</reference>
<comment type="caution">
    <text evidence="3">The sequence shown here is derived from an EMBL/GenBank/DDBJ whole genome shotgun (WGS) entry which is preliminary data.</text>
</comment>
<name>A0ABV9F4E7_9SPHN</name>
<dbReference type="SUPFAM" id="SSF46689">
    <property type="entry name" value="Homeodomain-like"/>
    <property type="match status" value="1"/>
</dbReference>
<proteinExistence type="predicted"/>
<evidence type="ECO:0000259" key="2">
    <source>
        <dbReference type="Pfam" id="PF13936"/>
    </source>
</evidence>
<organism evidence="3 4">
    <name type="scientific">Sphingobium tyrosinilyticum</name>
    <dbReference type="NCBI Taxonomy" id="2715436"/>
    <lineage>
        <taxon>Bacteria</taxon>
        <taxon>Pseudomonadati</taxon>
        <taxon>Pseudomonadota</taxon>
        <taxon>Alphaproteobacteria</taxon>
        <taxon>Sphingomonadales</taxon>
        <taxon>Sphingomonadaceae</taxon>
        <taxon>Sphingobium</taxon>
    </lineage>
</organism>
<feature type="region of interest" description="Disordered" evidence="1">
    <location>
        <begin position="44"/>
        <end position="87"/>
    </location>
</feature>
<feature type="domain" description="Transposase IS30-like HTH" evidence="2">
    <location>
        <begin position="4"/>
        <end position="46"/>
    </location>
</feature>